<dbReference type="PROSITE" id="PS51184">
    <property type="entry name" value="JMJC"/>
    <property type="match status" value="1"/>
</dbReference>
<dbReference type="PANTHER" id="PTHR12461">
    <property type="entry name" value="HYPOXIA-INDUCIBLE FACTOR 1 ALPHA INHIBITOR-RELATED"/>
    <property type="match status" value="1"/>
</dbReference>
<proteinExistence type="predicted"/>
<evidence type="ECO:0000259" key="1">
    <source>
        <dbReference type="PROSITE" id="PS51184"/>
    </source>
</evidence>
<evidence type="ECO:0000313" key="2">
    <source>
        <dbReference type="EMBL" id="MFK70702.1"/>
    </source>
</evidence>
<reference evidence="2" key="1">
    <citation type="submission" date="2018-11" db="EMBL/GenBank/DDBJ databases">
        <authorList>
            <consortium name="PulseNet: The National Subtyping Network for Foodborne Disease Surveillance"/>
            <person name="Tarr C.L."/>
            <person name="Trees E."/>
            <person name="Katz L.S."/>
            <person name="Carleton-Romer H.A."/>
            <person name="Stroika S."/>
            <person name="Kucerova Z."/>
            <person name="Roache K.F."/>
            <person name="Sabol A.L."/>
            <person name="Besser J."/>
            <person name="Gerner-Smidt P."/>
        </authorList>
    </citation>
    <scope>NUCLEOTIDE SEQUENCE [LARGE SCALE GENOMIC DNA]</scope>
    <source>
        <strain evidence="2">PNUSAS057377</strain>
    </source>
</reference>
<name>A0A3J4MJF6_SALER</name>
<dbReference type="AlphaFoldDB" id="A0A3J4MJF6"/>
<gene>
    <name evidence="2" type="ORF">EEN95_15890</name>
</gene>
<dbReference type="PANTHER" id="PTHR12461:SF105">
    <property type="entry name" value="HYPOXIA-INDUCIBLE FACTOR 1-ALPHA INHIBITOR"/>
    <property type="match status" value="1"/>
</dbReference>
<dbReference type="Proteomes" id="UP000885320">
    <property type="component" value="Unassembled WGS sequence"/>
</dbReference>
<dbReference type="EMBL" id="RMUA01000023">
    <property type="protein sequence ID" value="MFK70702.1"/>
    <property type="molecule type" value="Genomic_DNA"/>
</dbReference>
<comment type="caution">
    <text evidence="2">The sequence shown here is derived from an EMBL/GenBank/DDBJ whole genome shotgun (WGS) entry which is preliminary data.</text>
</comment>
<protein>
    <recommendedName>
        <fullName evidence="1">JmjC domain-containing protein</fullName>
    </recommendedName>
</protein>
<dbReference type="Gene3D" id="2.60.120.650">
    <property type="entry name" value="Cupin"/>
    <property type="match status" value="1"/>
</dbReference>
<dbReference type="SMART" id="SM00558">
    <property type="entry name" value="JmjC"/>
    <property type="match status" value="1"/>
</dbReference>
<feature type="domain" description="JmjC" evidence="1">
    <location>
        <begin position="96"/>
        <end position="242"/>
    </location>
</feature>
<dbReference type="InterPro" id="IPR003347">
    <property type="entry name" value="JmjC_dom"/>
</dbReference>
<sequence>MQSVQLFKNEQAFLEYCRVNDLTGTCFLIHGYCFQWPLFTQGNFYSIEEDFGSDKIFIEEGINKSGRVEVTVSDYIKRIQSGVKGMGNWSWQPHLSHAKSLNNSFTVPEAITLNNIEKSLVGELVLAPWILMSATETVTNMHQDMLSVNGIVGQLQGVKEFTLVAPQYALEEGKFYSTYELETLGIPFECVVLHPGDFLYFPAHWWHQAKTIECSVSFIHSTVNLYNMTAFLDDAISQMPALIQRVQSAAKKRGYFGYRIKWLCNGFRSLG</sequence>
<dbReference type="Pfam" id="PF08007">
    <property type="entry name" value="JmjC_2"/>
    <property type="match status" value="1"/>
</dbReference>
<accession>A0A3J4MJF6</accession>
<dbReference type="SUPFAM" id="SSF51197">
    <property type="entry name" value="Clavaminate synthase-like"/>
    <property type="match status" value="1"/>
</dbReference>
<organism evidence="2">
    <name type="scientific">Salmonella enterica</name>
    <name type="common">Salmonella choleraesuis</name>
    <dbReference type="NCBI Taxonomy" id="28901"/>
    <lineage>
        <taxon>Bacteria</taxon>
        <taxon>Pseudomonadati</taxon>
        <taxon>Pseudomonadota</taxon>
        <taxon>Gammaproteobacteria</taxon>
        <taxon>Enterobacterales</taxon>
        <taxon>Enterobacteriaceae</taxon>
        <taxon>Salmonella</taxon>
    </lineage>
</organism>